<evidence type="ECO:0000256" key="1">
    <source>
        <dbReference type="SAM" id="MobiDB-lite"/>
    </source>
</evidence>
<feature type="region of interest" description="Disordered" evidence="1">
    <location>
        <begin position="15"/>
        <end position="59"/>
    </location>
</feature>
<dbReference type="InParanoid" id="A0A1W0VW22"/>
<feature type="compositionally biased region" description="Gly residues" evidence="1">
    <location>
        <begin position="18"/>
        <end position="32"/>
    </location>
</feature>
<protein>
    <submittedName>
        <fullName evidence="2">Uncharacterized protein</fullName>
    </submittedName>
</protein>
<keyword evidence="3" id="KW-1185">Reference proteome</keyword>
<gene>
    <name evidence="2" type="ORF">SORBI_3003G073620</name>
</gene>
<organism evidence="2 3">
    <name type="scientific">Sorghum bicolor</name>
    <name type="common">Sorghum</name>
    <name type="synonym">Sorghum vulgare</name>
    <dbReference type="NCBI Taxonomy" id="4558"/>
    <lineage>
        <taxon>Eukaryota</taxon>
        <taxon>Viridiplantae</taxon>
        <taxon>Streptophyta</taxon>
        <taxon>Embryophyta</taxon>
        <taxon>Tracheophyta</taxon>
        <taxon>Spermatophyta</taxon>
        <taxon>Magnoliopsida</taxon>
        <taxon>Liliopsida</taxon>
        <taxon>Poales</taxon>
        <taxon>Poaceae</taxon>
        <taxon>PACMAD clade</taxon>
        <taxon>Panicoideae</taxon>
        <taxon>Andropogonodae</taxon>
        <taxon>Andropogoneae</taxon>
        <taxon>Sorghinae</taxon>
        <taxon>Sorghum</taxon>
    </lineage>
</organism>
<name>A0A1W0VW22_SORBI</name>
<reference evidence="3" key="2">
    <citation type="journal article" date="2018" name="Plant J.">
        <title>The Sorghum bicolor reference genome: improved assembly, gene annotations, a transcriptome atlas, and signatures of genome organization.</title>
        <authorList>
            <person name="McCormick R.F."/>
            <person name="Truong S.K."/>
            <person name="Sreedasyam A."/>
            <person name="Jenkins J."/>
            <person name="Shu S."/>
            <person name="Sims D."/>
            <person name="Kennedy M."/>
            <person name="Amirebrahimi M."/>
            <person name="Weers B.D."/>
            <person name="McKinley B."/>
            <person name="Mattison A."/>
            <person name="Morishige D.T."/>
            <person name="Grimwood J."/>
            <person name="Schmutz J."/>
            <person name="Mullet J.E."/>
        </authorList>
    </citation>
    <scope>NUCLEOTIDE SEQUENCE [LARGE SCALE GENOMIC DNA]</scope>
    <source>
        <strain evidence="3">cv. BTx623</strain>
    </source>
</reference>
<dbReference type="Proteomes" id="UP000000768">
    <property type="component" value="Chromosome 3"/>
</dbReference>
<dbReference type="EMBL" id="CM000762">
    <property type="protein sequence ID" value="OQU86332.1"/>
    <property type="molecule type" value="Genomic_DNA"/>
</dbReference>
<sequence>MSISIHPRAYTRRTLAGACGGGGGAGQIAGRGSGRRRRRLISSSSPPGRGLAARNIAVHRSTPNRHAHLWISRGSNIF</sequence>
<reference evidence="2 3" key="1">
    <citation type="journal article" date="2009" name="Nature">
        <title>The Sorghum bicolor genome and the diversification of grasses.</title>
        <authorList>
            <person name="Paterson A.H."/>
            <person name="Bowers J.E."/>
            <person name="Bruggmann R."/>
            <person name="Dubchak I."/>
            <person name="Grimwood J."/>
            <person name="Gundlach H."/>
            <person name="Haberer G."/>
            <person name="Hellsten U."/>
            <person name="Mitros T."/>
            <person name="Poliakov A."/>
            <person name="Schmutz J."/>
            <person name="Spannagl M."/>
            <person name="Tang H."/>
            <person name="Wang X."/>
            <person name="Wicker T."/>
            <person name="Bharti A.K."/>
            <person name="Chapman J."/>
            <person name="Feltus F.A."/>
            <person name="Gowik U."/>
            <person name="Grigoriev I.V."/>
            <person name="Lyons E."/>
            <person name="Maher C.A."/>
            <person name="Martis M."/>
            <person name="Narechania A."/>
            <person name="Otillar R.P."/>
            <person name="Penning B.W."/>
            <person name="Salamov A.A."/>
            <person name="Wang Y."/>
            <person name="Zhang L."/>
            <person name="Carpita N.C."/>
            <person name="Freeling M."/>
            <person name="Gingle A.R."/>
            <person name="Hash C.T."/>
            <person name="Keller B."/>
            <person name="Klein P."/>
            <person name="Kresovich S."/>
            <person name="McCann M.C."/>
            <person name="Ming R."/>
            <person name="Peterson D.G."/>
            <person name="Mehboob-ur-Rahman"/>
            <person name="Ware D."/>
            <person name="Westhoff P."/>
            <person name="Mayer K.F."/>
            <person name="Messing J."/>
            <person name="Rokhsar D.S."/>
        </authorList>
    </citation>
    <scope>NUCLEOTIDE SEQUENCE [LARGE SCALE GENOMIC DNA]</scope>
    <source>
        <strain evidence="3">cv. BTx623</strain>
    </source>
</reference>
<dbReference type="Gramene" id="OQU86332">
    <property type="protein sequence ID" value="OQU86332"/>
    <property type="gene ID" value="SORBI_3003G073620"/>
</dbReference>
<dbReference type="AlphaFoldDB" id="A0A1W0VW22"/>
<accession>A0A1W0VW22</accession>
<evidence type="ECO:0000313" key="2">
    <source>
        <dbReference type="EMBL" id="OQU86332.1"/>
    </source>
</evidence>
<proteinExistence type="predicted"/>
<evidence type="ECO:0000313" key="3">
    <source>
        <dbReference type="Proteomes" id="UP000000768"/>
    </source>
</evidence>
<feature type="compositionally biased region" description="Low complexity" evidence="1">
    <location>
        <begin position="41"/>
        <end position="50"/>
    </location>
</feature>